<dbReference type="InterPro" id="IPR049562">
    <property type="entry name" value="SLC25A33/36-like"/>
</dbReference>
<dbReference type="PANTHER" id="PTHR45829">
    <property type="entry name" value="MITOCHONDRIAL CARRIER PROTEIN RIM2"/>
    <property type="match status" value="1"/>
</dbReference>
<dbReference type="Gene3D" id="1.50.40.10">
    <property type="entry name" value="Mitochondrial carrier domain"/>
    <property type="match status" value="2"/>
</dbReference>
<evidence type="ECO:0000256" key="9">
    <source>
        <dbReference type="PROSITE-ProRule" id="PRU00282"/>
    </source>
</evidence>
<evidence type="ECO:0000313" key="12">
    <source>
        <dbReference type="EMBL" id="CAG8541223.1"/>
    </source>
</evidence>
<proteinExistence type="inferred from homology"/>
<evidence type="ECO:0000256" key="8">
    <source>
        <dbReference type="ARBA" id="ARBA00023136"/>
    </source>
</evidence>
<comment type="caution">
    <text evidence="12">The sequence shown here is derived from an EMBL/GenBank/DDBJ whole genome shotgun (WGS) entry which is preliminary data.</text>
</comment>
<dbReference type="Proteomes" id="UP000789706">
    <property type="component" value="Unassembled WGS sequence"/>
</dbReference>
<keyword evidence="5" id="KW-0999">Mitochondrion inner membrane</keyword>
<organism evidence="12 13">
    <name type="scientific">Diversispora eburnea</name>
    <dbReference type="NCBI Taxonomy" id="1213867"/>
    <lineage>
        <taxon>Eukaryota</taxon>
        <taxon>Fungi</taxon>
        <taxon>Fungi incertae sedis</taxon>
        <taxon>Mucoromycota</taxon>
        <taxon>Glomeromycotina</taxon>
        <taxon>Glomeromycetes</taxon>
        <taxon>Diversisporales</taxon>
        <taxon>Diversisporaceae</taxon>
        <taxon>Diversispora</taxon>
    </lineage>
</organism>
<dbReference type="PROSITE" id="PS50920">
    <property type="entry name" value="SOLCAR"/>
    <property type="match status" value="2"/>
</dbReference>
<name>A0A9N9AT24_9GLOM</name>
<keyword evidence="7" id="KW-0496">Mitochondrion</keyword>
<comment type="similarity">
    <text evidence="10">Belongs to the mitochondrial carrier (TC 2.A.29) family.</text>
</comment>
<keyword evidence="13" id="KW-1185">Reference proteome</keyword>
<dbReference type="AlphaFoldDB" id="A0A9N9AT24"/>
<evidence type="ECO:0000313" key="13">
    <source>
        <dbReference type="Proteomes" id="UP000789706"/>
    </source>
</evidence>
<evidence type="ECO:0000256" key="11">
    <source>
        <dbReference type="SAM" id="MobiDB-lite"/>
    </source>
</evidence>
<dbReference type="Pfam" id="PF00153">
    <property type="entry name" value="Mito_carr"/>
    <property type="match status" value="4"/>
</dbReference>
<feature type="region of interest" description="Disordered" evidence="11">
    <location>
        <begin position="1"/>
        <end position="33"/>
    </location>
</feature>
<dbReference type="GO" id="GO:1990519">
    <property type="term" value="P:pyrimidine nucleotide import into mitochondrion"/>
    <property type="evidence" value="ECO:0007669"/>
    <property type="project" value="TreeGrafter"/>
</dbReference>
<keyword evidence="6" id="KW-1133">Transmembrane helix</keyword>
<evidence type="ECO:0000256" key="10">
    <source>
        <dbReference type="RuleBase" id="RU000488"/>
    </source>
</evidence>
<dbReference type="OrthoDB" id="269120at2759"/>
<feature type="compositionally biased region" description="Polar residues" evidence="11">
    <location>
        <begin position="1"/>
        <end position="14"/>
    </location>
</feature>
<dbReference type="PANTHER" id="PTHR45829:SF4">
    <property type="entry name" value="MITOCHONDRIAL CARRIER PROTEIN RIM2"/>
    <property type="match status" value="1"/>
</dbReference>
<evidence type="ECO:0000256" key="6">
    <source>
        <dbReference type="ARBA" id="ARBA00022989"/>
    </source>
</evidence>
<dbReference type="GO" id="GO:0015218">
    <property type="term" value="F:pyrimidine nucleotide transmembrane transporter activity"/>
    <property type="evidence" value="ECO:0007669"/>
    <property type="project" value="InterPro"/>
</dbReference>
<dbReference type="SUPFAM" id="SSF103506">
    <property type="entry name" value="Mitochondrial carrier"/>
    <property type="match status" value="1"/>
</dbReference>
<protein>
    <submittedName>
        <fullName evidence="12">10786_t:CDS:1</fullName>
    </submittedName>
</protein>
<feature type="repeat" description="Solcar" evidence="9">
    <location>
        <begin position="220"/>
        <end position="304"/>
    </location>
</feature>
<evidence type="ECO:0000256" key="5">
    <source>
        <dbReference type="ARBA" id="ARBA00022792"/>
    </source>
</evidence>
<evidence type="ECO:0000256" key="4">
    <source>
        <dbReference type="ARBA" id="ARBA00022737"/>
    </source>
</evidence>
<keyword evidence="4" id="KW-0677">Repeat</keyword>
<dbReference type="InterPro" id="IPR023395">
    <property type="entry name" value="MCP_dom_sf"/>
</dbReference>
<dbReference type="EMBL" id="CAJVPK010000699">
    <property type="protein sequence ID" value="CAG8541223.1"/>
    <property type="molecule type" value="Genomic_DNA"/>
</dbReference>
<reference evidence="12" key="1">
    <citation type="submission" date="2021-06" db="EMBL/GenBank/DDBJ databases">
        <authorList>
            <person name="Kallberg Y."/>
            <person name="Tangrot J."/>
            <person name="Rosling A."/>
        </authorList>
    </citation>
    <scope>NUCLEOTIDE SEQUENCE</scope>
    <source>
        <strain evidence="12">AZ414A</strain>
    </source>
</reference>
<evidence type="ECO:0000256" key="7">
    <source>
        <dbReference type="ARBA" id="ARBA00023128"/>
    </source>
</evidence>
<keyword evidence="3 9" id="KW-0812">Transmembrane</keyword>
<gene>
    <name evidence="12" type="ORF">DEBURN_LOCUS6620</name>
</gene>
<keyword evidence="2 10" id="KW-0813">Transport</keyword>
<dbReference type="GO" id="GO:0005743">
    <property type="term" value="C:mitochondrial inner membrane"/>
    <property type="evidence" value="ECO:0007669"/>
    <property type="project" value="UniProtKB-SubCell"/>
</dbReference>
<keyword evidence="8 9" id="KW-0472">Membrane</keyword>
<sequence>MATTTANKQPQLKLSSTQTTTVIHQTPTTSKSQATSASSKAWLHFVAGGIGGMVGAVVTSPLDVMRTRANALFKGLGPNLIGVVPARAINFFTYGNGKRLLIEWNGGDETTLVHLTAAITAGLTTSTVTNPIWLVKTRMQLQTTSPNSNSSVKYKNSLDCLQKVVREEGIKGLYRGLSASYLGVTESTIQWVSYEFFKSKLAERRERREIIGDQKPYWGIGMIDNFFAAGTSKFLAACVSYPHEVLRTRLRQLPEEGGTKYKGLIHCFKTILKEEGFWAFYGGITAHMMRVVPNAAIMFFCYEI</sequence>
<accession>A0A9N9AT24</accession>
<feature type="compositionally biased region" description="Low complexity" evidence="11">
    <location>
        <begin position="15"/>
        <end position="33"/>
    </location>
</feature>
<feature type="repeat" description="Solcar" evidence="9">
    <location>
        <begin position="109"/>
        <end position="200"/>
    </location>
</feature>
<evidence type="ECO:0000256" key="1">
    <source>
        <dbReference type="ARBA" id="ARBA00004448"/>
    </source>
</evidence>
<evidence type="ECO:0000256" key="2">
    <source>
        <dbReference type="ARBA" id="ARBA00022448"/>
    </source>
</evidence>
<dbReference type="InterPro" id="IPR018108">
    <property type="entry name" value="MCP_transmembrane"/>
</dbReference>
<comment type="subcellular location">
    <subcellularLocation>
        <location evidence="1">Mitochondrion inner membrane</location>
        <topology evidence="1">Multi-pass membrane protein</topology>
    </subcellularLocation>
</comment>
<evidence type="ECO:0000256" key="3">
    <source>
        <dbReference type="ARBA" id="ARBA00022692"/>
    </source>
</evidence>